<keyword evidence="4" id="KW-1185">Reference proteome</keyword>
<feature type="region of interest" description="Disordered" evidence="2">
    <location>
        <begin position="1"/>
        <end position="39"/>
    </location>
</feature>
<proteinExistence type="predicted"/>
<evidence type="ECO:0000313" key="4">
    <source>
        <dbReference type="Proteomes" id="UP000039865"/>
    </source>
</evidence>
<protein>
    <submittedName>
        <fullName evidence="3">Uncharacterized protein</fullName>
    </submittedName>
</protein>
<accession>A0A078A5V5</accession>
<evidence type="ECO:0000256" key="2">
    <source>
        <dbReference type="SAM" id="MobiDB-lite"/>
    </source>
</evidence>
<reference evidence="3 4" key="1">
    <citation type="submission" date="2014-06" db="EMBL/GenBank/DDBJ databases">
        <authorList>
            <person name="Swart Estienne"/>
        </authorList>
    </citation>
    <scope>NUCLEOTIDE SEQUENCE [LARGE SCALE GENOMIC DNA]</scope>
    <source>
        <strain evidence="3 4">130c</strain>
    </source>
</reference>
<dbReference type="EMBL" id="CCKQ01006278">
    <property type="protein sequence ID" value="CDW77574.1"/>
    <property type="molecule type" value="Genomic_DNA"/>
</dbReference>
<dbReference type="AlphaFoldDB" id="A0A078A5V5"/>
<feature type="coiled-coil region" evidence="1">
    <location>
        <begin position="83"/>
        <end position="117"/>
    </location>
</feature>
<feature type="compositionally biased region" description="Polar residues" evidence="2">
    <location>
        <begin position="229"/>
        <end position="247"/>
    </location>
</feature>
<dbReference type="InParanoid" id="A0A078A5V5"/>
<organism evidence="3 4">
    <name type="scientific">Stylonychia lemnae</name>
    <name type="common">Ciliate</name>
    <dbReference type="NCBI Taxonomy" id="5949"/>
    <lineage>
        <taxon>Eukaryota</taxon>
        <taxon>Sar</taxon>
        <taxon>Alveolata</taxon>
        <taxon>Ciliophora</taxon>
        <taxon>Intramacronucleata</taxon>
        <taxon>Spirotrichea</taxon>
        <taxon>Stichotrichia</taxon>
        <taxon>Sporadotrichida</taxon>
        <taxon>Oxytrichidae</taxon>
        <taxon>Stylonychinae</taxon>
        <taxon>Stylonychia</taxon>
    </lineage>
</organism>
<sequence>MAIQGNTNLKSNPNNFEVRNDKSTSFKDNTRPPPSAVENSENLENIESKINNIADSITGVDFQIKTTLDKKLKIEQELDKGIDDNLAKDIEAQEVKLNEYSNQRNNLIQSKQQLESKNTRIQYGKVVDDGQIVNNKDTYYGSIENMKNQANQIQKVDKEHEEGRRAVQAIQYDNSKKADDLIEQMKKKKQMNQNNPNGASSNQNLSNQNQSQIQMNQQFSSGLGGGLPQNYQLNDPSQNLNPGQNVVHQPMINANGGVPINVNVTVNQNGQQNKLV</sequence>
<feature type="region of interest" description="Disordered" evidence="2">
    <location>
        <begin position="186"/>
        <end position="250"/>
    </location>
</feature>
<dbReference type="Proteomes" id="UP000039865">
    <property type="component" value="Unassembled WGS sequence"/>
</dbReference>
<feature type="compositionally biased region" description="Basic and acidic residues" evidence="2">
    <location>
        <begin position="18"/>
        <end position="30"/>
    </location>
</feature>
<feature type="compositionally biased region" description="Low complexity" evidence="2">
    <location>
        <begin position="191"/>
        <end position="221"/>
    </location>
</feature>
<keyword evidence="1" id="KW-0175">Coiled coil</keyword>
<name>A0A078A5V5_STYLE</name>
<gene>
    <name evidence="3" type="primary">Contig931.g1021</name>
    <name evidence="3" type="ORF">STYLEM_6537</name>
</gene>
<feature type="compositionally biased region" description="Polar residues" evidence="2">
    <location>
        <begin position="1"/>
        <end position="17"/>
    </location>
</feature>
<evidence type="ECO:0000256" key="1">
    <source>
        <dbReference type="SAM" id="Coils"/>
    </source>
</evidence>
<evidence type="ECO:0000313" key="3">
    <source>
        <dbReference type="EMBL" id="CDW77574.1"/>
    </source>
</evidence>